<organism evidence="1 2">
    <name type="scientific">Lecanicillium saksenae</name>
    <dbReference type="NCBI Taxonomy" id="468837"/>
    <lineage>
        <taxon>Eukaryota</taxon>
        <taxon>Fungi</taxon>
        <taxon>Dikarya</taxon>
        <taxon>Ascomycota</taxon>
        <taxon>Pezizomycotina</taxon>
        <taxon>Sordariomycetes</taxon>
        <taxon>Hypocreomycetidae</taxon>
        <taxon>Hypocreales</taxon>
        <taxon>Cordycipitaceae</taxon>
        <taxon>Lecanicillium</taxon>
    </lineage>
</organism>
<sequence>MPVTVIPTPLFTSPEAVKLGRFITNIEEPNEAYYEPPLAAEDLRVLTNEFTFTGHQKSSYKGGFGSTLASLLSVNISKRVDDSAYIAQARAVSYALDNSEAWFDKAVDLEGTQRWIERAALRGRRIYMIVGIQTLHDPHVIMASSRGSEVKGQVSVPVALAATTAGVVVPAFGGGTDTDPSLLGDHTSLMSGKSEYIAPGERVCALQYRKVGYRWMSSKVVDTLRLSKTRRWSCMEGEMRTAHDLDEEDEDGEDVMVVELDDEEDPIPSESASATRLQQGAVGQSATTSQADGS</sequence>
<proteinExistence type="predicted"/>
<name>A0ACC1QZI8_9HYPO</name>
<gene>
    <name evidence="1" type="ORF">NLG97_g3865</name>
</gene>
<evidence type="ECO:0000313" key="1">
    <source>
        <dbReference type="EMBL" id="KAJ3494766.1"/>
    </source>
</evidence>
<accession>A0ACC1QZI8</accession>
<dbReference type="EMBL" id="JANAKD010000345">
    <property type="protein sequence ID" value="KAJ3494766.1"/>
    <property type="molecule type" value="Genomic_DNA"/>
</dbReference>
<comment type="caution">
    <text evidence="1">The sequence shown here is derived from an EMBL/GenBank/DDBJ whole genome shotgun (WGS) entry which is preliminary data.</text>
</comment>
<reference evidence="1" key="1">
    <citation type="submission" date="2022-07" db="EMBL/GenBank/DDBJ databases">
        <title>Genome Sequence of Lecanicillium saksenae.</title>
        <authorList>
            <person name="Buettner E."/>
        </authorList>
    </citation>
    <scope>NUCLEOTIDE SEQUENCE</scope>
    <source>
        <strain evidence="1">VT-O1</strain>
    </source>
</reference>
<protein>
    <submittedName>
        <fullName evidence="1">Uncharacterized protein</fullName>
    </submittedName>
</protein>
<evidence type="ECO:0000313" key="2">
    <source>
        <dbReference type="Proteomes" id="UP001148737"/>
    </source>
</evidence>
<keyword evidence="2" id="KW-1185">Reference proteome</keyword>
<dbReference type="Proteomes" id="UP001148737">
    <property type="component" value="Unassembled WGS sequence"/>
</dbReference>